<dbReference type="EMBL" id="BMAV01001408">
    <property type="protein sequence ID" value="GFY39509.1"/>
    <property type="molecule type" value="Genomic_DNA"/>
</dbReference>
<comment type="caution">
    <text evidence="1">The sequence shown here is derived from an EMBL/GenBank/DDBJ whole genome shotgun (WGS) entry which is preliminary data.</text>
</comment>
<accession>A0A8X6WSB8</accession>
<keyword evidence="2" id="KW-1185">Reference proteome</keyword>
<name>A0A8X6WSB8_9ARAC</name>
<evidence type="ECO:0000313" key="2">
    <source>
        <dbReference type="Proteomes" id="UP000886998"/>
    </source>
</evidence>
<proteinExistence type="predicted"/>
<gene>
    <name evidence="1" type="ORF">TNIN_76971</name>
</gene>
<sequence length="91" mass="10271">MSTLIRYHLPVQHYCAYLFTAVWGFLCEESKRSYGIPEEEPISEAIEFCEKKDSKGSSALEDNPDQEIIAQMKLVESTEEAAGHASNNEND</sequence>
<dbReference type="Proteomes" id="UP000886998">
    <property type="component" value="Unassembled WGS sequence"/>
</dbReference>
<protein>
    <submittedName>
        <fullName evidence="1">Uncharacterized protein</fullName>
    </submittedName>
</protein>
<dbReference type="AlphaFoldDB" id="A0A8X6WSB8"/>
<reference evidence="1" key="1">
    <citation type="submission" date="2020-08" db="EMBL/GenBank/DDBJ databases">
        <title>Multicomponent nature underlies the extraordinary mechanical properties of spider dragline silk.</title>
        <authorList>
            <person name="Kono N."/>
            <person name="Nakamura H."/>
            <person name="Mori M."/>
            <person name="Yoshida Y."/>
            <person name="Ohtoshi R."/>
            <person name="Malay A.D."/>
            <person name="Moran D.A.P."/>
            <person name="Tomita M."/>
            <person name="Numata K."/>
            <person name="Arakawa K."/>
        </authorList>
    </citation>
    <scope>NUCLEOTIDE SEQUENCE</scope>
</reference>
<evidence type="ECO:0000313" key="1">
    <source>
        <dbReference type="EMBL" id="GFY39509.1"/>
    </source>
</evidence>
<organism evidence="1 2">
    <name type="scientific">Trichonephila inaurata madagascariensis</name>
    <dbReference type="NCBI Taxonomy" id="2747483"/>
    <lineage>
        <taxon>Eukaryota</taxon>
        <taxon>Metazoa</taxon>
        <taxon>Ecdysozoa</taxon>
        <taxon>Arthropoda</taxon>
        <taxon>Chelicerata</taxon>
        <taxon>Arachnida</taxon>
        <taxon>Araneae</taxon>
        <taxon>Araneomorphae</taxon>
        <taxon>Entelegynae</taxon>
        <taxon>Araneoidea</taxon>
        <taxon>Nephilidae</taxon>
        <taxon>Trichonephila</taxon>
        <taxon>Trichonephila inaurata</taxon>
    </lineage>
</organism>